<evidence type="ECO:0000313" key="6">
    <source>
        <dbReference type="EMBL" id="MCR2044594.1"/>
    </source>
</evidence>
<proteinExistence type="predicted"/>
<evidence type="ECO:0000259" key="5">
    <source>
        <dbReference type="PROSITE" id="PS51918"/>
    </source>
</evidence>
<dbReference type="Proteomes" id="UP001142078">
    <property type="component" value="Unassembled WGS sequence"/>
</dbReference>
<dbReference type="InterPro" id="IPR050377">
    <property type="entry name" value="Radical_SAM_PqqE_MftC-like"/>
</dbReference>
<dbReference type="GO" id="GO:0046872">
    <property type="term" value="F:metal ion binding"/>
    <property type="evidence" value="ECO:0007669"/>
    <property type="project" value="UniProtKB-KW"/>
</dbReference>
<keyword evidence="2" id="KW-0479">Metal-binding</keyword>
<dbReference type="Pfam" id="PF05402">
    <property type="entry name" value="PqqD"/>
    <property type="match status" value="1"/>
</dbReference>
<dbReference type="RefSeq" id="WP_042678598.1">
    <property type="nucleotide sequence ID" value="NZ_CABKTM010000007.1"/>
</dbReference>
<dbReference type="Gene3D" id="3.20.20.70">
    <property type="entry name" value="Aldolase class I"/>
    <property type="match status" value="1"/>
</dbReference>
<dbReference type="InterPro" id="IPR007197">
    <property type="entry name" value="rSAM"/>
</dbReference>
<sequence>MRKVKQEDKLFFNNSDFQMIEHEEEFIFTSRKRFKWFKTSRTGYDILMNLDSKNTIKEVIQKISSDYELDCKIIENDIINFCSHLLTEKLIETNVKNVVEEINTTLRTVYIDVTNVCNLKCYYCNKTIEKNESNASFMSMTNYKKILDTISSKTSDNLPILYITGGEPLLHPNIIEMLDYAHFKGFEIFLWTNGTMITEENIDQLKEYCNSIIVSIDGSNSLINDAIRGSGTFDKIIQTCKILEDNKVPFLLSSTPNKKNIDDLTKIYSLAYNLGARGFFLNEPVFIKEDGKDISEFFIKDVSLFNKVDEGLVKQSILVRSWKNNQLKRHNSNEDGTIYFKDIQKCFNNPIRLDKKKSCGVCLNEISINVEGIVHPCHNLHFNRFKLGDIGNYYKIRNEYEKNELRTLEECKECFYWIFCLGGCKARALFYNENINFKSPDCNKLKQEYYNFLISPLQPKSEEL</sequence>
<dbReference type="EMBL" id="JANJZL010000007">
    <property type="protein sequence ID" value="MCR2044594.1"/>
    <property type="molecule type" value="Genomic_DNA"/>
</dbReference>
<dbReference type="AlphaFoldDB" id="A0A9X2S5R1"/>
<evidence type="ECO:0000256" key="3">
    <source>
        <dbReference type="ARBA" id="ARBA00023004"/>
    </source>
</evidence>
<keyword evidence="4" id="KW-0411">Iron-sulfur</keyword>
<dbReference type="OrthoDB" id="9808591at2"/>
<dbReference type="InterPro" id="IPR041881">
    <property type="entry name" value="PqqD_sf"/>
</dbReference>
<dbReference type="GO" id="GO:0051536">
    <property type="term" value="F:iron-sulfur cluster binding"/>
    <property type="evidence" value="ECO:0007669"/>
    <property type="project" value="UniProtKB-KW"/>
</dbReference>
<dbReference type="SFLD" id="SFLDG01067">
    <property type="entry name" value="SPASM/twitch_domain_containing"/>
    <property type="match status" value="1"/>
</dbReference>
<dbReference type="CDD" id="cd01335">
    <property type="entry name" value="Radical_SAM"/>
    <property type="match status" value="1"/>
</dbReference>
<keyword evidence="3" id="KW-0408">Iron</keyword>
<evidence type="ECO:0000256" key="2">
    <source>
        <dbReference type="ARBA" id="ARBA00022723"/>
    </source>
</evidence>
<dbReference type="PANTHER" id="PTHR11228:SF7">
    <property type="entry name" value="PQQA PEPTIDE CYCLASE"/>
    <property type="match status" value="1"/>
</dbReference>
<reference evidence="6" key="1">
    <citation type="submission" date="2022-07" db="EMBL/GenBank/DDBJ databases">
        <title>Enhanced cultured diversity of the mouse gut microbiota enables custom-made synthetic communities.</title>
        <authorList>
            <person name="Afrizal A."/>
        </authorList>
    </citation>
    <scope>NUCLEOTIDE SEQUENCE</scope>
    <source>
        <strain evidence="6">DSM 29482</strain>
    </source>
</reference>
<dbReference type="PROSITE" id="PS51918">
    <property type="entry name" value="RADICAL_SAM"/>
    <property type="match status" value="1"/>
</dbReference>
<comment type="caution">
    <text evidence="6">The sequence shown here is derived from an EMBL/GenBank/DDBJ whole genome shotgun (WGS) entry which is preliminary data.</text>
</comment>
<gene>
    <name evidence="6" type="ORF">NSA23_10775</name>
</gene>
<evidence type="ECO:0000256" key="4">
    <source>
        <dbReference type="ARBA" id="ARBA00023014"/>
    </source>
</evidence>
<dbReference type="InterPro" id="IPR013785">
    <property type="entry name" value="Aldolase_TIM"/>
</dbReference>
<dbReference type="GO" id="GO:0003824">
    <property type="term" value="F:catalytic activity"/>
    <property type="evidence" value="ECO:0007669"/>
    <property type="project" value="InterPro"/>
</dbReference>
<keyword evidence="7" id="KW-1185">Reference proteome</keyword>
<dbReference type="InterPro" id="IPR023885">
    <property type="entry name" value="4Fe4S-binding_SPASM_dom"/>
</dbReference>
<dbReference type="SFLD" id="SFLDS00029">
    <property type="entry name" value="Radical_SAM"/>
    <property type="match status" value="1"/>
</dbReference>
<dbReference type="SUPFAM" id="SSF102114">
    <property type="entry name" value="Radical SAM enzymes"/>
    <property type="match status" value="1"/>
</dbReference>
<accession>A0A9X2S5R1</accession>
<organism evidence="6 7">
    <name type="scientific">Anaerosalibacter massiliensis</name>
    <dbReference type="NCBI Taxonomy" id="1347392"/>
    <lineage>
        <taxon>Bacteria</taxon>
        <taxon>Bacillati</taxon>
        <taxon>Bacillota</taxon>
        <taxon>Tissierellia</taxon>
        <taxon>Tissierellales</taxon>
        <taxon>Sporanaerobacteraceae</taxon>
        <taxon>Anaerosalibacter</taxon>
    </lineage>
</organism>
<dbReference type="PANTHER" id="PTHR11228">
    <property type="entry name" value="RADICAL SAM DOMAIN PROTEIN"/>
    <property type="match status" value="1"/>
</dbReference>
<feature type="domain" description="Radical SAM core" evidence="5">
    <location>
        <begin position="103"/>
        <end position="324"/>
    </location>
</feature>
<dbReference type="SFLD" id="SFLDG01386">
    <property type="entry name" value="main_SPASM_domain-containing"/>
    <property type="match status" value="1"/>
</dbReference>
<dbReference type="Pfam" id="PF04055">
    <property type="entry name" value="Radical_SAM"/>
    <property type="match status" value="1"/>
</dbReference>
<evidence type="ECO:0000256" key="1">
    <source>
        <dbReference type="ARBA" id="ARBA00022691"/>
    </source>
</evidence>
<name>A0A9X2S5R1_9FIRM</name>
<dbReference type="Gene3D" id="1.10.10.1150">
    <property type="entry name" value="Coenzyme PQQ synthesis protein D (PqqD)"/>
    <property type="match status" value="1"/>
</dbReference>
<dbReference type="NCBIfam" id="TIGR04085">
    <property type="entry name" value="rSAM_more_4Fe4S"/>
    <property type="match status" value="1"/>
</dbReference>
<evidence type="ECO:0000313" key="7">
    <source>
        <dbReference type="Proteomes" id="UP001142078"/>
    </source>
</evidence>
<dbReference type="InterPro" id="IPR008792">
    <property type="entry name" value="PQQD"/>
</dbReference>
<keyword evidence="1" id="KW-0949">S-adenosyl-L-methionine</keyword>
<dbReference type="InterPro" id="IPR058240">
    <property type="entry name" value="rSAM_sf"/>
</dbReference>
<protein>
    <submittedName>
        <fullName evidence="6">Radical SAM/SPASM domain-containing protein</fullName>
    </submittedName>
</protein>